<dbReference type="GO" id="GO:0005829">
    <property type="term" value="C:cytosol"/>
    <property type="evidence" value="ECO:0007669"/>
    <property type="project" value="UniProtKB-UniRule"/>
</dbReference>
<keyword evidence="1" id="KW-0808">Transferase</keyword>
<dbReference type="InterPro" id="IPR016024">
    <property type="entry name" value="ARM-type_fold"/>
</dbReference>
<keyword evidence="1" id="KW-0479">Metal-binding</keyword>
<dbReference type="InterPro" id="IPR054476">
    <property type="entry name" value="Ltn1_N"/>
</dbReference>
<dbReference type="InParanoid" id="A0A168R182"/>
<dbReference type="GO" id="GO:0072344">
    <property type="term" value="P:rescue of stalled ribosome"/>
    <property type="evidence" value="ECO:0007669"/>
    <property type="project" value="UniProtKB-UniRule"/>
</dbReference>
<dbReference type="OrthoDB" id="6108at2759"/>
<dbReference type="InterPro" id="IPR039795">
    <property type="entry name" value="LTN1/Rkr1"/>
</dbReference>
<protein>
    <recommendedName>
        <fullName evidence="1">E3 ubiquitin-protein ligase listerin</fullName>
        <ecNumber evidence="1">2.3.2.27</ecNumber>
    </recommendedName>
    <alternativeName>
        <fullName evidence="1">RING-type E3 ubiquitin transferase listerin</fullName>
    </alternativeName>
</protein>
<accession>A0A168R182</accession>
<dbReference type="PANTHER" id="PTHR12389:SF0">
    <property type="entry name" value="E3 UBIQUITIN-PROTEIN LIGASE LISTERIN"/>
    <property type="match status" value="1"/>
</dbReference>
<sequence length="1561" mass="175384">MGKSKQQPKVKGNLKPASSSRAVDANFGQPLSFANLGGFAQFATPATPGLTLSRPETPGSDASDVDVDPELTVILKKINKRDSITKLKALEELDGYLNAHTSAVRSILHTWVTLYNKLVLEVDRRVRLAATNIHKLVCLYAKKKLAPFLKEFIGAWMLAMFDQSKDVAKLATVAFESVFAEDKRQGAIVFCQKEILDYVSEMLLVKTVETLSDARYVSPDDMAAKYARVMASSLYTLTYLVDALPEEERLKTIDDYNGLFDSTALWKFFTHDSPVIRRAMYHFTKMLLVHWSDVLKPRLEMVCPDFFASVFGDKDTSVHVEMWDALLLMTKKFPDSWVIISKKKPALNKLYNFMRNGLNGSANVAYPSMIVLLANLPDELKNSPNFYKDVFINFWKGLASNNIDRSNSHHLVNAYTECLAYFAITKSSADQEVSNYLVDVSLYDAIKTYLMPTKESAAAHAKMDDQCGLHIAKHTATLIKSKTPVSLEKLWSQLETVCVQTVIDCNGPPGTKVDIAVFCRQIGSMLACIRRSLLPLDDSQTAPDYAPLLGLVQRLFSASLESSLVYKDHTSDLLTLAYILLNDYSGDIVPKLDEGKVSHQLVSLISTVDSNSVGPVVSVYVTMLSSLPERSMKEKWWQDIIAHLQGKEKSLQQMSIMSSLLEQIQVQSPQMNYYAEGLNDLIQQISASVLTYSPTANDETPQDLQIMHTLLENVLTRIIFLNLDRTLLSEETFGLVLASLLAALRSFNHHLQISHNSNQDVDHETETTMQNSTKSVLRVILALLEPKDQIAAKLLTHPSLSDLPNQVFDAIFATHHESTTANQVQQTSNDITGDIRILADTVWSTILTIINDAGLTSDALATTFKLDVLQHLKKSILDTECLASPSDSLQRANKLLSTLYPDPTTLDYQQAVTTLLGSNTEWEAMYDRFREKRTMEYLASSVTDRYAGMDNQTLWEDSDELYPVRYDIYGLSSLGRLALFTAAFLSSGQAHATSFFDGAKVQYIFDRDCLIRTLVCTSLECKQGLGMTGLTRLWQSPTASATTTTLSMDVLTVGITNFIQQTDSIFGTWLDSMVKSSPSTNVCVALHKRITGGNGDDDRLIKFVHDCLKSHRYMDAYYASFVELLVDHLMVHGQWTRSDLEGWLPLLKAEEERVPALTKCALLTSFKHTIGETAAYRYLQSDFANKLSGAEGLQVFDDRPEAWQWLTLLNASTLQFGSIAIPPQRLMYLLNSMKGWFGQDYDDHLEVTERKKVHGQLAVLFGNLCDAVQEVSGSQWDFFLDCVHEWISYNDANEYDGLPLMCNALDLLATLLALAKDGNQDVAEAVEEHWKELGNALWTCFTKEKDVALPISQPRRRYQELLAEILGQVPYKVLSNAADLTEVVHLLGSGNDVLQKRSFFILRELAKEQTSDLSVQMEFSQSEDEQDAKYINSDLFQQLMNVPSLYNWDITSIEEKDLHEILGYLVSWLLMFEHFSDITFKLKQVYTSELKDAETLDKLMPLLFKILKVGTGQGTSPFDLTLWDCSIYDLEGFDIMVDTSYSLLAAHLYYQTLRHIPSLAR</sequence>
<dbReference type="InterPro" id="IPR054477">
    <property type="entry name" value="LTN1_E3_ligase_6th"/>
</dbReference>
<organism evidence="5">
    <name type="scientific">Absidia glauca</name>
    <name type="common">Pin mould</name>
    <dbReference type="NCBI Taxonomy" id="4829"/>
    <lineage>
        <taxon>Eukaryota</taxon>
        <taxon>Fungi</taxon>
        <taxon>Fungi incertae sedis</taxon>
        <taxon>Mucoromycota</taxon>
        <taxon>Mucoromycotina</taxon>
        <taxon>Mucoromycetes</taxon>
        <taxon>Mucorales</taxon>
        <taxon>Cunninghamellaceae</taxon>
        <taxon>Absidia</taxon>
    </lineage>
</organism>
<dbReference type="GO" id="GO:1990116">
    <property type="term" value="P:ribosome-associated ubiquitin-dependent protein catabolic process"/>
    <property type="evidence" value="ECO:0007669"/>
    <property type="project" value="UniProtKB-UniRule"/>
</dbReference>
<evidence type="ECO:0000256" key="2">
    <source>
        <dbReference type="SAM" id="MobiDB-lite"/>
    </source>
</evidence>
<dbReference type="GO" id="GO:1990112">
    <property type="term" value="C:RQC complex"/>
    <property type="evidence" value="ECO:0007669"/>
    <property type="project" value="UniProtKB-UniRule"/>
</dbReference>
<comment type="pathway">
    <text evidence="1">Protein modification; protein ubiquitination.</text>
</comment>
<evidence type="ECO:0000313" key="6">
    <source>
        <dbReference type="Proteomes" id="UP000078561"/>
    </source>
</evidence>
<dbReference type="FunCoup" id="A0A168R182">
    <property type="interactions" value="602"/>
</dbReference>
<dbReference type="Pfam" id="PF22958">
    <property type="entry name" value="Ltn1_1st"/>
    <property type="match status" value="1"/>
</dbReference>
<evidence type="ECO:0000256" key="1">
    <source>
        <dbReference type="RuleBase" id="RU367090"/>
    </source>
</evidence>
<feature type="domain" description="E3 ubiquitin-protein ligase listerin N-terminal" evidence="3">
    <location>
        <begin position="68"/>
        <end position="376"/>
    </location>
</feature>
<dbReference type="Gene3D" id="1.25.10.10">
    <property type="entry name" value="Leucine-rich Repeat Variant"/>
    <property type="match status" value="1"/>
</dbReference>
<dbReference type="EMBL" id="LT554481">
    <property type="protein sequence ID" value="SAM05925.1"/>
    <property type="molecule type" value="Genomic_DNA"/>
</dbReference>
<evidence type="ECO:0000313" key="5">
    <source>
        <dbReference type="EMBL" id="SAM05925.1"/>
    </source>
</evidence>
<dbReference type="Proteomes" id="UP000078561">
    <property type="component" value="Unassembled WGS sequence"/>
</dbReference>
<reference evidence="5" key="1">
    <citation type="submission" date="2016-04" db="EMBL/GenBank/DDBJ databases">
        <authorList>
            <person name="Evans L.H."/>
            <person name="Alamgir A."/>
            <person name="Owens N."/>
            <person name="Weber N.D."/>
            <person name="Virtaneva K."/>
            <person name="Barbian K."/>
            <person name="Babar A."/>
            <person name="Rosenke K."/>
        </authorList>
    </citation>
    <scope>NUCLEOTIDE SEQUENCE [LARGE SCALE GENOMIC DNA]</scope>
    <source>
        <strain evidence="5">CBS 101.48</strain>
    </source>
</reference>
<feature type="region of interest" description="Disordered" evidence="2">
    <location>
        <begin position="1"/>
        <end position="22"/>
    </location>
</feature>
<keyword evidence="6" id="KW-1185">Reference proteome</keyword>
<dbReference type="GO" id="GO:0008270">
    <property type="term" value="F:zinc ion binding"/>
    <property type="evidence" value="ECO:0007669"/>
    <property type="project" value="UniProtKB-KW"/>
</dbReference>
<comment type="subunit">
    <text evidence="1">Component of the ribosome quality control complex (RQC).</text>
</comment>
<name>A0A168R182_ABSGL</name>
<keyword evidence="1" id="KW-0833">Ubl conjugation pathway</keyword>
<proteinExistence type="inferred from homology"/>
<comment type="function">
    <text evidence="1">E3 ubiquitin-protein ligase. Component of the ribosome quality control complex (RQC), a ribosome-associated complex that mediates ubiquitination and extraction of incompletely synthesized nascent chains for proteasomal degradation.</text>
</comment>
<feature type="domain" description="E3 ubiquitin-protein ligase listerin HEAT repeat region" evidence="4">
    <location>
        <begin position="1377"/>
        <end position="1561"/>
    </location>
</feature>
<dbReference type="Pfam" id="PF22999">
    <property type="entry name" value="LTN1_E3_ligase_6th"/>
    <property type="match status" value="1"/>
</dbReference>
<dbReference type="STRING" id="4829.A0A168R182"/>
<dbReference type="GO" id="GO:0061630">
    <property type="term" value="F:ubiquitin protein ligase activity"/>
    <property type="evidence" value="ECO:0007669"/>
    <property type="project" value="UniProtKB-UniRule"/>
</dbReference>
<keyword evidence="1" id="KW-0863">Zinc-finger</keyword>
<gene>
    <name evidence="5" type="primary">ABSGL_11800.1 scaffold 12340</name>
</gene>
<dbReference type="PANTHER" id="PTHR12389">
    <property type="entry name" value="ZINC FINGER PROTEIN 294"/>
    <property type="match status" value="1"/>
</dbReference>
<dbReference type="EC" id="2.3.2.27" evidence="1"/>
<dbReference type="UniPathway" id="UPA00143"/>
<comment type="similarity">
    <text evidence="1">Belongs to the LTN1 family.</text>
</comment>
<dbReference type="GO" id="GO:0043023">
    <property type="term" value="F:ribosomal large subunit binding"/>
    <property type="evidence" value="ECO:0007669"/>
    <property type="project" value="TreeGrafter"/>
</dbReference>
<dbReference type="GO" id="GO:0016567">
    <property type="term" value="P:protein ubiquitination"/>
    <property type="evidence" value="ECO:0007669"/>
    <property type="project" value="UniProtKB-UniPathway"/>
</dbReference>
<dbReference type="SUPFAM" id="SSF48371">
    <property type="entry name" value="ARM repeat"/>
    <property type="match status" value="1"/>
</dbReference>
<evidence type="ECO:0000259" key="4">
    <source>
        <dbReference type="Pfam" id="PF22999"/>
    </source>
</evidence>
<comment type="catalytic activity">
    <reaction evidence="1">
        <text>S-ubiquitinyl-[E2 ubiquitin-conjugating enzyme]-L-cysteine + [acceptor protein]-L-lysine = [E2 ubiquitin-conjugating enzyme]-L-cysteine + N(6)-ubiquitinyl-[acceptor protein]-L-lysine.</text>
        <dbReference type="EC" id="2.3.2.27"/>
    </reaction>
</comment>
<dbReference type="OMA" id="QWITSDE"/>
<evidence type="ECO:0000259" key="3">
    <source>
        <dbReference type="Pfam" id="PF22958"/>
    </source>
</evidence>
<keyword evidence="1" id="KW-0862">Zinc</keyword>
<dbReference type="InterPro" id="IPR011989">
    <property type="entry name" value="ARM-like"/>
</dbReference>